<dbReference type="AlphaFoldDB" id="A0A8H5BKF3"/>
<keyword evidence="5 9" id="KW-0240">DNA-directed RNA polymerase</keyword>
<feature type="region of interest" description="Disordered" evidence="10">
    <location>
        <begin position="196"/>
        <end position="226"/>
    </location>
</feature>
<dbReference type="GO" id="GO:0005666">
    <property type="term" value="C:RNA polymerase III complex"/>
    <property type="evidence" value="ECO:0007669"/>
    <property type="project" value="UniProtKB-UniRule"/>
</dbReference>
<evidence type="ECO:0000259" key="13">
    <source>
        <dbReference type="Pfam" id="PF22536"/>
    </source>
</evidence>
<dbReference type="SUPFAM" id="SSF46785">
    <property type="entry name" value="Winged helix' DNA-binding domain"/>
    <property type="match status" value="1"/>
</dbReference>
<evidence type="ECO:0000313" key="14">
    <source>
        <dbReference type="EMBL" id="KAF5324738.1"/>
    </source>
</evidence>
<keyword evidence="7 9" id="KW-0539">Nucleus</keyword>
<evidence type="ECO:0000256" key="1">
    <source>
        <dbReference type="ARBA" id="ARBA00004123"/>
    </source>
</evidence>
<dbReference type="Pfam" id="PF08221">
    <property type="entry name" value="HTH_9"/>
    <property type="match status" value="1"/>
</dbReference>
<protein>
    <recommendedName>
        <fullName evidence="4 9">DNA-directed RNA polymerase III subunit RPC3</fullName>
        <shortName evidence="9">RNA polymerase III subunit C3</shortName>
    </recommendedName>
</protein>
<dbReference type="Gene3D" id="1.10.10.10">
    <property type="entry name" value="Winged helix-like DNA-binding domain superfamily/Winged helix DNA-binding domain"/>
    <property type="match status" value="4"/>
</dbReference>
<evidence type="ECO:0000256" key="8">
    <source>
        <dbReference type="ARBA" id="ARBA00025127"/>
    </source>
</evidence>
<proteinExistence type="inferred from homology"/>
<dbReference type="GO" id="GO:0006351">
    <property type="term" value="P:DNA-templated transcription"/>
    <property type="evidence" value="ECO:0007669"/>
    <property type="project" value="InterPro"/>
</dbReference>
<comment type="caution">
    <text evidence="14">The sequence shown here is derived from an EMBL/GenBank/DDBJ whole genome shotgun (WGS) entry which is preliminary data.</text>
</comment>
<evidence type="ECO:0000256" key="2">
    <source>
        <dbReference type="ARBA" id="ARBA00006835"/>
    </source>
</evidence>
<dbReference type="InterPro" id="IPR036388">
    <property type="entry name" value="WH-like_DNA-bd_sf"/>
</dbReference>
<comment type="subcellular location">
    <subcellularLocation>
        <location evidence="1 9">Nucleus</location>
    </subcellularLocation>
</comment>
<comment type="similarity">
    <text evidence="2 9">Belongs to the RNA polymerase beta chain family.</text>
</comment>
<evidence type="ECO:0000256" key="4">
    <source>
        <dbReference type="ARBA" id="ARBA00016689"/>
    </source>
</evidence>
<evidence type="ECO:0000256" key="9">
    <source>
        <dbReference type="RuleBase" id="RU367076"/>
    </source>
</evidence>
<comment type="subunit">
    <text evidence="3 9">Component of the RNA polymerase III (Pol III) complex consisting of 17 subunits.</text>
</comment>
<keyword evidence="15" id="KW-1185">Reference proteome</keyword>
<dbReference type="PANTHER" id="PTHR12949">
    <property type="entry name" value="RNA POLYMERASE III DNA DIRECTED -RELATED"/>
    <property type="match status" value="1"/>
</dbReference>
<evidence type="ECO:0000259" key="11">
    <source>
        <dbReference type="Pfam" id="PF05645"/>
    </source>
</evidence>
<gene>
    <name evidence="14" type="ORF">D9611_004514</name>
</gene>
<dbReference type="Pfam" id="PF22536">
    <property type="entry name" value="WHD_POLR3C"/>
    <property type="match status" value="1"/>
</dbReference>
<sequence length="542" mass="60944">MADSHTGCLCTEIVHTHFGPLTSKVASALLTRGRLPLSQLVVFTGLKPRTIRASLISLIQHNVVWHVQNAGEPEMFEVNVDECLMRLRYGRYILQAEKLFGKPAAEIVQVILQHGKLVPPEMFSLLRITDPKTLLVYKQALHKLVAGSYLRASTPKSHVSPKDRLIQYEIDEKKKIVGFPTAKQLREAKEVAEARIKQEDDETEKVGLKRKAKEQPGHRNSKKKAVEDETVVDDEVYFRINCERFNVHIRNTLMTTAAKERFNVQAAVVLEAAIRATEKAQLNLSDARTDPISVSNVMMQLSDVGELSSGLAYPSKKVSAGTCVKDYLGMLSSADNPTPAGKAGAFISFGSSKVQVEFETISRRLRRQVLEAVTREKHGSEGVRILRLLLGTGKMDEKQISKVVLMAAKDVRPLLAAMAADSIISTQEVPKSADRNPTRTFYLWYVDLYKAYAAILEDTFKTLYNISARRRAEREAPEVKAVLEKSQRTDVQQDESLLTRIERETLRDWEAKEQKLTVLESRVEELVFILRDLAVHGIEDLD</sequence>
<feature type="domain" description="DNA-directed RNA polymerase III subunit RPC3 winged-helix" evidence="13">
    <location>
        <begin position="370"/>
        <end position="446"/>
    </location>
</feature>
<evidence type="ECO:0000259" key="12">
    <source>
        <dbReference type="Pfam" id="PF08221"/>
    </source>
</evidence>
<evidence type="ECO:0000256" key="6">
    <source>
        <dbReference type="ARBA" id="ARBA00023163"/>
    </source>
</evidence>
<keyword evidence="6 9" id="KW-0804">Transcription</keyword>
<dbReference type="InterPro" id="IPR013197">
    <property type="entry name" value="RNA_pol_III_RPC82-rel_HTH"/>
</dbReference>
<comment type="function">
    <text evidence="8 9">DNA-dependent RNA polymerase catalyzes the transcription of DNA into RNA using the four ribonucleoside triphosphates as substrates. Specific core component of RNA polymerase III which synthesizes small RNAs, such as 5S rRNA and tRNAs.</text>
</comment>
<accession>A0A8H5BKF3</accession>
<dbReference type="InterPro" id="IPR036390">
    <property type="entry name" value="WH_DNA-bd_sf"/>
</dbReference>
<feature type="domain" description="RNA polymerase III subunit RPC82-related helix-turn-helix" evidence="12">
    <location>
        <begin position="9"/>
        <end position="67"/>
    </location>
</feature>
<evidence type="ECO:0000313" key="15">
    <source>
        <dbReference type="Proteomes" id="UP000541558"/>
    </source>
</evidence>
<evidence type="ECO:0000256" key="10">
    <source>
        <dbReference type="SAM" id="MobiDB-lite"/>
    </source>
</evidence>
<dbReference type="EMBL" id="JAACJK010000164">
    <property type="protein sequence ID" value="KAF5324738.1"/>
    <property type="molecule type" value="Genomic_DNA"/>
</dbReference>
<dbReference type="Gene3D" id="6.10.140.1450">
    <property type="match status" value="1"/>
</dbReference>
<dbReference type="InterPro" id="IPR039748">
    <property type="entry name" value="RPC3"/>
</dbReference>
<name>A0A8H5BKF3_9AGAR</name>
<feature type="domain" description="RNA polymerase III Rpc82 C -terminal" evidence="11">
    <location>
        <begin position="140"/>
        <end position="310"/>
    </location>
</feature>
<dbReference type="Proteomes" id="UP000541558">
    <property type="component" value="Unassembled WGS sequence"/>
</dbReference>
<dbReference type="GO" id="GO:0003697">
    <property type="term" value="F:single-stranded DNA binding"/>
    <property type="evidence" value="ECO:0007669"/>
    <property type="project" value="UniProtKB-UniRule"/>
</dbReference>
<reference evidence="14 15" key="1">
    <citation type="journal article" date="2020" name="ISME J.">
        <title>Uncovering the hidden diversity of litter-decomposition mechanisms in mushroom-forming fungi.</title>
        <authorList>
            <person name="Floudas D."/>
            <person name="Bentzer J."/>
            <person name="Ahren D."/>
            <person name="Johansson T."/>
            <person name="Persson P."/>
            <person name="Tunlid A."/>
        </authorList>
    </citation>
    <scope>NUCLEOTIDE SEQUENCE [LARGE SCALE GENOMIC DNA]</scope>
    <source>
        <strain evidence="14 15">CBS 175.51</strain>
    </source>
</reference>
<evidence type="ECO:0000256" key="7">
    <source>
        <dbReference type="ARBA" id="ARBA00023242"/>
    </source>
</evidence>
<dbReference type="InterPro" id="IPR055207">
    <property type="entry name" value="POLR3C_WHD"/>
</dbReference>
<dbReference type="OrthoDB" id="272392at2759"/>
<evidence type="ECO:0000256" key="3">
    <source>
        <dbReference type="ARBA" id="ARBA00011206"/>
    </source>
</evidence>
<organism evidence="14 15">
    <name type="scientific">Ephemerocybe angulata</name>
    <dbReference type="NCBI Taxonomy" id="980116"/>
    <lineage>
        <taxon>Eukaryota</taxon>
        <taxon>Fungi</taxon>
        <taxon>Dikarya</taxon>
        <taxon>Basidiomycota</taxon>
        <taxon>Agaricomycotina</taxon>
        <taxon>Agaricomycetes</taxon>
        <taxon>Agaricomycetidae</taxon>
        <taxon>Agaricales</taxon>
        <taxon>Agaricineae</taxon>
        <taxon>Psathyrellaceae</taxon>
        <taxon>Ephemerocybe</taxon>
    </lineage>
</organism>
<dbReference type="Pfam" id="PF05645">
    <property type="entry name" value="RNA_pol_Rpc82"/>
    <property type="match status" value="1"/>
</dbReference>
<dbReference type="PANTHER" id="PTHR12949:SF0">
    <property type="entry name" value="DNA-DIRECTED RNA POLYMERASE III SUBUNIT RPC3"/>
    <property type="match status" value="1"/>
</dbReference>
<evidence type="ECO:0000256" key="5">
    <source>
        <dbReference type="ARBA" id="ARBA00022478"/>
    </source>
</evidence>
<dbReference type="InterPro" id="IPR008806">
    <property type="entry name" value="RNA_pol_III_Rpc82_C"/>
</dbReference>